<organism evidence="1 2">
    <name type="scientific">Emiliania huxleyi (strain CCMP1516)</name>
    <dbReference type="NCBI Taxonomy" id="280463"/>
    <lineage>
        <taxon>Eukaryota</taxon>
        <taxon>Haptista</taxon>
        <taxon>Haptophyta</taxon>
        <taxon>Prymnesiophyceae</taxon>
        <taxon>Isochrysidales</taxon>
        <taxon>Noelaerhabdaceae</taxon>
        <taxon>Emiliania</taxon>
    </lineage>
</organism>
<dbReference type="GeneID" id="17271345"/>
<dbReference type="RefSeq" id="XP_005778228.1">
    <property type="nucleotide sequence ID" value="XM_005778171.1"/>
</dbReference>
<keyword evidence="2" id="KW-1185">Reference proteome</keyword>
<sequence length="213" mass="23076">MEALAASERRLSASNSLRLRAPARLTGLCAISLDRRSAAGLGASAAATALLLPLPAPAAELPPAAVILRVAEVTQFQEDALRRAASYSDEEERERAGYAFGRNQMEMSVDVLLRNTRLSSLPGCATPALTIGEVKRIASRRDGMLSQADLLAMAAAYSRSRDELRVAFEAMPERERREGKEIVRGLKAADDERKRAAQAEEEAAIAERGLYPR</sequence>
<accession>A0A0D3JQL4</accession>
<evidence type="ECO:0008006" key="3">
    <source>
        <dbReference type="Google" id="ProtNLM"/>
    </source>
</evidence>
<dbReference type="HOGENOM" id="CLU_1296461_0_0_1"/>
<dbReference type="Proteomes" id="UP000013827">
    <property type="component" value="Unassembled WGS sequence"/>
</dbReference>
<dbReference type="KEGG" id="ehx:EMIHUDRAFT_205944"/>
<name>A0A0D3JQL4_EMIH1</name>
<proteinExistence type="predicted"/>
<dbReference type="PaxDb" id="2903-EOD25799"/>
<protein>
    <recommendedName>
        <fullName evidence="3">DUF4168 domain-containing protein</fullName>
    </recommendedName>
</protein>
<dbReference type="EnsemblProtists" id="EOD25799">
    <property type="protein sequence ID" value="EOD25799"/>
    <property type="gene ID" value="EMIHUDRAFT_205944"/>
</dbReference>
<reference evidence="2" key="1">
    <citation type="journal article" date="2013" name="Nature">
        <title>Pan genome of the phytoplankton Emiliania underpins its global distribution.</title>
        <authorList>
            <person name="Read B.A."/>
            <person name="Kegel J."/>
            <person name="Klute M.J."/>
            <person name="Kuo A."/>
            <person name="Lefebvre S.C."/>
            <person name="Maumus F."/>
            <person name="Mayer C."/>
            <person name="Miller J."/>
            <person name="Monier A."/>
            <person name="Salamov A."/>
            <person name="Young J."/>
            <person name="Aguilar M."/>
            <person name="Claverie J.M."/>
            <person name="Frickenhaus S."/>
            <person name="Gonzalez K."/>
            <person name="Herman E.K."/>
            <person name="Lin Y.C."/>
            <person name="Napier J."/>
            <person name="Ogata H."/>
            <person name="Sarno A.F."/>
            <person name="Shmutz J."/>
            <person name="Schroeder D."/>
            <person name="de Vargas C."/>
            <person name="Verret F."/>
            <person name="von Dassow P."/>
            <person name="Valentin K."/>
            <person name="Van de Peer Y."/>
            <person name="Wheeler G."/>
            <person name="Dacks J.B."/>
            <person name="Delwiche C.F."/>
            <person name="Dyhrman S.T."/>
            <person name="Glockner G."/>
            <person name="John U."/>
            <person name="Richards T."/>
            <person name="Worden A.Z."/>
            <person name="Zhang X."/>
            <person name="Grigoriev I.V."/>
            <person name="Allen A.E."/>
            <person name="Bidle K."/>
            <person name="Borodovsky M."/>
            <person name="Bowler C."/>
            <person name="Brownlee C."/>
            <person name="Cock J.M."/>
            <person name="Elias M."/>
            <person name="Gladyshev V.N."/>
            <person name="Groth M."/>
            <person name="Guda C."/>
            <person name="Hadaegh A."/>
            <person name="Iglesias-Rodriguez M.D."/>
            <person name="Jenkins J."/>
            <person name="Jones B.M."/>
            <person name="Lawson T."/>
            <person name="Leese F."/>
            <person name="Lindquist E."/>
            <person name="Lobanov A."/>
            <person name="Lomsadze A."/>
            <person name="Malik S.B."/>
            <person name="Marsh M.E."/>
            <person name="Mackinder L."/>
            <person name="Mock T."/>
            <person name="Mueller-Roeber B."/>
            <person name="Pagarete A."/>
            <person name="Parker M."/>
            <person name="Probert I."/>
            <person name="Quesneville H."/>
            <person name="Raines C."/>
            <person name="Rensing S.A."/>
            <person name="Riano-Pachon D.M."/>
            <person name="Richier S."/>
            <person name="Rokitta S."/>
            <person name="Shiraiwa Y."/>
            <person name="Soanes D.M."/>
            <person name="van der Giezen M."/>
            <person name="Wahlund T.M."/>
            <person name="Williams B."/>
            <person name="Wilson W."/>
            <person name="Wolfe G."/>
            <person name="Wurch L.L."/>
        </authorList>
    </citation>
    <scope>NUCLEOTIDE SEQUENCE</scope>
</reference>
<evidence type="ECO:0000313" key="1">
    <source>
        <dbReference type="EnsemblProtists" id="EOD25799"/>
    </source>
</evidence>
<evidence type="ECO:0000313" key="2">
    <source>
        <dbReference type="Proteomes" id="UP000013827"/>
    </source>
</evidence>
<dbReference type="AlphaFoldDB" id="A0A0D3JQL4"/>
<reference evidence="1" key="2">
    <citation type="submission" date="2024-10" db="UniProtKB">
        <authorList>
            <consortium name="EnsemblProtists"/>
        </authorList>
    </citation>
    <scope>IDENTIFICATION</scope>
</reference>
<dbReference type="OMA" id="FHSASAK"/>